<proteinExistence type="predicted"/>
<comment type="caution">
    <text evidence="2">The sequence shown here is derived from an EMBL/GenBank/DDBJ whole genome shotgun (WGS) entry which is preliminary data.</text>
</comment>
<accession>A0AA35TZ93</accession>
<feature type="compositionally biased region" description="Low complexity" evidence="1">
    <location>
        <begin position="173"/>
        <end position="192"/>
    </location>
</feature>
<protein>
    <submittedName>
        <fullName evidence="2">Uncharacterized protein</fullName>
    </submittedName>
</protein>
<gene>
    <name evidence="2" type="ORF">GBAR_LOCUS30407</name>
</gene>
<dbReference type="EMBL" id="CASHTH010004301">
    <property type="protein sequence ID" value="CAI8055761.1"/>
    <property type="molecule type" value="Genomic_DNA"/>
</dbReference>
<reference evidence="2" key="1">
    <citation type="submission" date="2023-03" db="EMBL/GenBank/DDBJ databases">
        <authorList>
            <person name="Steffen K."/>
            <person name="Cardenas P."/>
        </authorList>
    </citation>
    <scope>NUCLEOTIDE SEQUENCE</scope>
</reference>
<sequence length="225" mass="25283">MDDLDRAVQVSGDISGYVIRVEGAISNLARLNYLNLSDVLRAMQEILQAIQERINSHQYQIGFPSRIYRGQRGQPAFQISNEELQFLLRLRFTVPQVARLLGVSTSTIRRRMSRTGVHIRQFYTRISDPALDREAWNNHGLSSERHLTPLQMWSGGMLLNQQYTAVQEVFTTPDSNSTASSSSDTELDSTNTPRALTTINPLANSAVMGVDLYADALQLQLLSQQ</sequence>
<organism evidence="2 3">
    <name type="scientific">Geodia barretti</name>
    <name type="common">Barrett's horny sponge</name>
    <dbReference type="NCBI Taxonomy" id="519541"/>
    <lineage>
        <taxon>Eukaryota</taxon>
        <taxon>Metazoa</taxon>
        <taxon>Porifera</taxon>
        <taxon>Demospongiae</taxon>
        <taxon>Heteroscleromorpha</taxon>
        <taxon>Tetractinellida</taxon>
        <taxon>Astrophorina</taxon>
        <taxon>Geodiidae</taxon>
        <taxon>Geodia</taxon>
    </lineage>
</organism>
<keyword evidence="3" id="KW-1185">Reference proteome</keyword>
<evidence type="ECO:0000313" key="2">
    <source>
        <dbReference type="EMBL" id="CAI8055761.1"/>
    </source>
</evidence>
<dbReference type="Proteomes" id="UP001174909">
    <property type="component" value="Unassembled WGS sequence"/>
</dbReference>
<feature type="region of interest" description="Disordered" evidence="1">
    <location>
        <begin position="173"/>
        <end position="193"/>
    </location>
</feature>
<evidence type="ECO:0000256" key="1">
    <source>
        <dbReference type="SAM" id="MobiDB-lite"/>
    </source>
</evidence>
<name>A0AA35TZ93_GEOBA</name>
<dbReference type="AlphaFoldDB" id="A0AA35TZ93"/>
<evidence type="ECO:0000313" key="3">
    <source>
        <dbReference type="Proteomes" id="UP001174909"/>
    </source>
</evidence>